<reference evidence="6 7" key="1">
    <citation type="journal article" date="2009" name="Genome Res.">
        <title>Whole genome sequence of Desulfovibrio magneticus strain RS-1 revealed common gene clusters in magnetotactic bacteria.</title>
        <authorList>
            <person name="Nakazawa H."/>
            <person name="Arakaki A."/>
            <person name="Narita-Yamada S."/>
            <person name="Yashiro I."/>
            <person name="Jinno K."/>
            <person name="Aoki N."/>
            <person name="Tsuruyama A."/>
            <person name="Okamura Y."/>
            <person name="Tanikawa S."/>
            <person name="Fujita N."/>
            <person name="Takeyama H."/>
            <person name="Matsunaga T."/>
        </authorList>
    </citation>
    <scope>NUCLEOTIDE SEQUENCE [LARGE SCALE GENOMIC DNA]</scope>
    <source>
        <strain evidence="7">ATCC 700980 / DSM 13731 / RS-1</strain>
    </source>
</reference>
<dbReference type="PANTHER" id="PTHR43464:SF19">
    <property type="entry name" value="UBIQUINONE BIOSYNTHESIS O-METHYLTRANSFERASE, MITOCHONDRIAL"/>
    <property type="match status" value="1"/>
</dbReference>
<keyword evidence="4" id="KW-0949">S-adenosyl-L-methionine</keyword>
<dbReference type="eggNOG" id="COG2227">
    <property type="taxonomic scope" value="Bacteria"/>
</dbReference>
<dbReference type="HOGENOM" id="CLU_042432_4_1_7"/>
<dbReference type="NCBIfam" id="TIGR01983">
    <property type="entry name" value="UbiG"/>
    <property type="match status" value="1"/>
</dbReference>
<evidence type="ECO:0000313" key="6">
    <source>
        <dbReference type="EMBL" id="BAH77424.1"/>
    </source>
</evidence>
<evidence type="ECO:0000256" key="3">
    <source>
        <dbReference type="ARBA" id="ARBA00022688"/>
    </source>
</evidence>
<evidence type="ECO:0000259" key="5">
    <source>
        <dbReference type="Pfam" id="PF08241"/>
    </source>
</evidence>
<accession>C4XNC1</accession>
<dbReference type="InterPro" id="IPR010233">
    <property type="entry name" value="UbiG_MeTrfase"/>
</dbReference>
<evidence type="ECO:0000313" key="7">
    <source>
        <dbReference type="Proteomes" id="UP000009071"/>
    </source>
</evidence>
<keyword evidence="1" id="KW-0489">Methyltransferase</keyword>
<dbReference type="GO" id="GO:0010420">
    <property type="term" value="F:polyprenyldihydroxybenzoate methyltransferase activity"/>
    <property type="evidence" value="ECO:0007669"/>
    <property type="project" value="InterPro"/>
</dbReference>
<keyword evidence="7" id="KW-1185">Reference proteome</keyword>
<feature type="domain" description="Methyltransferase type 11" evidence="5">
    <location>
        <begin position="57"/>
        <end position="151"/>
    </location>
</feature>
<dbReference type="GO" id="GO:0061542">
    <property type="term" value="F:3-demethylubiquinol 3-O-methyltransferase activity"/>
    <property type="evidence" value="ECO:0007669"/>
    <property type="project" value="InterPro"/>
</dbReference>
<dbReference type="PANTHER" id="PTHR43464">
    <property type="entry name" value="METHYLTRANSFERASE"/>
    <property type="match status" value="1"/>
</dbReference>
<dbReference type="SUPFAM" id="SSF53335">
    <property type="entry name" value="S-adenosyl-L-methionine-dependent methyltransferases"/>
    <property type="match status" value="1"/>
</dbReference>
<dbReference type="GO" id="GO:0032259">
    <property type="term" value="P:methylation"/>
    <property type="evidence" value="ECO:0007669"/>
    <property type="project" value="UniProtKB-KW"/>
</dbReference>
<dbReference type="InterPro" id="IPR013216">
    <property type="entry name" value="Methyltransf_11"/>
</dbReference>
<evidence type="ECO:0000256" key="4">
    <source>
        <dbReference type="ARBA" id="ARBA00022691"/>
    </source>
</evidence>
<keyword evidence="3" id="KW-0831">Ubiquinone biosynthesis</keyword>
<dbReference type="KEGG" id="dma:DMR_39330"/>
<dbReference type="AlphaFoldDB" id="C4XNC1"/>
<dbReference type="Pfam" id="PF08241">
    <property type="entry name" value="Methyltransf_11"/>
    <property type="match status" value="1"/>
</dbReference>
<dbReference type="EMBL" id="AP010904">
    <property type="protein sequence ID" value="BAH77424.1"/>
    <property type="molecule type" value="Genomic_DNA"/>
</dbReference>
<dbReference type="InterPro" id="IPR029063">
    <property type="entry name" value="SAM-dependent_MTases_sf"/>
</dbReference>
<gene>
    <name evidence="6" type="primary">ubiG</name>
    <name evidence="6" type="ordered locus">DMR_39330</name>
</gene>
<evidence type="ECO:0000256" key="2">
    <source>
        <dbReference type="ARBA" id="ARBA00022679"/>
    </source>
</evidence>
<keyword evidence="2" id="KW-0808">Transferase</keyword>
<dbReference type="RefSeq" id="WP_015862564.1">
    <property type="nucleotide sequence ID" value="NC_012796.1"/>
</dbReference>
<dbReference type="Gene3D" id="3.40.50.150">
    <property type="entry name" value="Vaccinia Virus protein VP39"/>
    <property type="match status" value="1"/>
</dbReference>
<dbReference type="CDD" id="cd02440">
    <property type="entry name" value="AdoMet_MTases"/>
    <property type="match status" value="1"/>
</dbReference>
<dbReference type="Proteomes" id="UP000009071">
    <property type="component" value="Chromosome"/>
</dbReference>
<proteinExistence type="predicted"/>
<organism evidence="6 7">
    <name type="scientific">Solidesulfovibrio magneticus (strain ATCC 700980 / DSM 13731 / RS-1)</name>
    <name type="common">Desulfovibrio magneticus</name>
    <dbReference type="NCBI Taxonomy" id="573370"/>
    <lineage>
        <taxon>Bacteria</taxon>
        <taxon>Pseudomonadati</taxon>
        <taxon>Thermodesulfobacteriota</taxon>
        <taxon>Desulfovibrionia</taxon>
        <taxon>Desulfovibrionales</taxon>
        <taxon>Desulfovibrionaceae</taxon>
        <taxon>Solidesulfovibrio</taxon>
    </lineage>
</organism>
<evidence type="ECO:0000256" key="1">
    <source>
        <dbReference type="ARBA" id="ARBA00022603"/>
    </source>
</evidence>
<sequence length="264" mass="29239">MNTVDNDLYRRLGHAWWDDDAGPYSTIRFFINPPRANYFARVLRQEGLLGKTGATMLDVGCGGGLLAEEFARMGLRVTGVDPAPESVATARTHAAEAGFDIVYRVGRGEALPFVDEAFDAVACCDVLEHVDEPAAVIAEMARVLKPGGLLLYDTVNRTLRSWFAVIKLMQDWPSTTVFDAGVPVQAHVWDKFLKPAEVAAMLRRHDLDPREQRGIATSRNPLACWLGLRQRAKGLLTFQELGKRLDFREGNDLSVSYMGFAVKA</sequence>
<dbReference type="STRING" id="573370.DMR_39330"/>
<dbReference type="OrthoDB" id="5319472at2"/>
<protein>
    <submittedName>
        <fullName evidence="6">3-demethylubiquinone-9 3-methyltransferase</fullName>
    </submittedName>
</protein>
<name>C4XNC1_SOLM1</name>